<dbReference type="GO" id="GO:0006310">
    <property type="term" value="P:DNA recombination"/>
    <property type="evidence" value="ECO:0007669"/>
    <property type="project" value="UniProtKB-KW"/>
</dbReference>
<gene>
    <name evidence="6" type="ORF">SAMN05216302_105412</name>
</gene>
<dbReference type="GO" id="GO:0003677">
    <property type="term" value="F:DNA binding"/>
    <property type="evidence" value="ECO:0007669"/>
    <property type="project" value="UniProtKB-KW"/>
</dbReference>
<organism evidence="6 7">
    <name type="scientific">Nitrosomonas aestuarii</name>
    <dbReference type="NCBI Taxonomy" id="52441"/>
    <lineage>
        <taxon>Bacteria</taxon>
        <taxon>Pseudomonadati</taxon>
        <taxon>Pseudomonadota</taxon>
        <taxon>Betaproteobacteria</taxon>
        <taxon>Nitrosomonadales</taxon>
        <taxon>Nitrosomonadaceae</taxon>
        <taxon>Nitrosomonas</taxon>
    </lineage>
</organism>
<accession>A0A1I4GG51</accession>
<dbReference type="EMBL" id="FOSP01000054">
    <property type="protein sequence ID" value="SFL29038.1"/>
    <property type="molecule type" value="Genomic_DNA"/>
</dbReference>
<dbReference type="InterPro" id="IPR011010">
    <property type="entry name" value="DNA_brk_join_enz"/>
</dbReference>
<dbReference type="Pfam" id="PF14659">
    <property type="entry name" value="Phage_int_SAM_3"/>
    <property type="match status" value="1"/>
</dbReference>
<keyword evidence="7" id="KW-1185">Reference proteome</keyword>
<keyword evidence="3" id="KW-0238">DNA-binding</keyword>
<dbReference type="SUPFAM" id="SSF56349">
    <property type="entry name" value="DNA breaking-rejoining enzymes"/>
    <property type="match status" value="1"/>
</dbReference>
<dbReference type="Gene3D" id="1.10.150.130">
    <property type="match status" value="1"/>
</dbReference>
<keyword evidence="4" id="KW-0233">DNA recombination</keyword>
<comment type="similarity">
    <text evidence="1">Belongs to the 'phage' integrase family.</text>
</comment>
<protein>
    <submittedName>
        <fullName evidence="6">Site-specific recombinase XerD</fullName>
    </submittedName>
</protein>
<reference evidence="7" key="1">
    <citation type="submission" date="2016-10" db="EMBL/GenBank/DDBJ databases">
        <authorList>
            <person name="Varghese N."/>
            <person name="Submissions S."/>
        </authorList>
    </citation>
    <scope>NUCLEOTIDE SEQUENCE [LARGE SCALE GENOMIC DNA]</scope>
    <source>
        <strain evidence="7">Nm69</strain>
    </source>
</reference>
<evidence type="ECO:0000256" key="1">
    <source>
        <dbReference type="ARBA" id="ARBA00008857"/>
    </source>
</evidence>
<dbReference type="InterPro" id="IPR038488">
    <property type="entry name" value="Integrase_DNA-bd_sf"/>
</dbReference>
<dbReference type="AlphaFoldDB" id="A0A1I4GG51"/>
<sequence>MPVVKLTQQFTAHELRCPEEKSRIEYCDQELPGLYIEVRATSQGQGTYYLCYKDGTGKTSHQKIGRTTEINLLEARKRVKTFKAEIALGADPRAEEKARKAVLTFGEFFEEHYLPYVKPRKRSWDRDEELYRLRIKKVFGHKRLNQITRQQVQSFHTALKEEGLAAATCNHHIKLLKHACNLAIDWEMLEANPVSRVPFFHEDNKIEHYMDDVELERLLTVLHTDENRPVCQIALFLLSTGCRLNEVLSAKWSDVYLEKGIFTIRAINSKSKRMRSVPLNESAVEVLKQLDTQGEFEYLFINRLTGSPYRNIHKVWHRLRTKAGLNHLRLHDLRHQYASFLVNSGRTLYEVQQIFGHSTSVVTQRYSHLSTQVLKDAANSASIKIKEATANVK</sequence>
<dbReference type="Pfam" id="PF13356">
    <property type="entry name" value="Arm-DNA-bind_3"/>
    <property type="match status" value="1"/>
</dbReference>
<dbReference type="Gene3D" id="1.10.443.10">
    <property type="entry name" value="Intergrase catalytic core"/>
    <property type="match status" value="1"/>
</dbReference>
<dbReference type="OrthoDB" id="9775880at2"/>
<dbReference type="InterPro" id="IPR004107">
    <property type="entry name" value="Integrase_SAM-like_N"/>
</dbReference>
<evidence type="ECO:0000256" key="4">
    <source>
        <dbReference type="ARBA" id="ARBA00023172"/>
    </source>
</evidence>
<dbReference type="RefSeq" id="WP_090703192.1">
    <property type="nucleotide sequence ID" value="NZ_FOSP01000054.1"/>
</dbReference>
<evidence type="ECO:0000256" key="3">
    <source>
        <dbReference type="ARBA" id="ARBA00023125"/>
    </source>
</evidence>
<dbReference type="GO" id="GO:0015074">
    <property type="term" value="P:DNA integration"/>
    <property type="evidence" value="ECO:0007669"/>
    <property type="project" value="UniProtKB-KW"/>
</dbReference>
<dbReference type="InterPro" id="IPR002104">
    <property type="entry name" value="Integrase_catalytic"/>
</dbReference>
<name>A0A1I4GG51_9PROT</name>
<dbReference type="InterPro" id="IPR025166">
    <property type="entry name" value="Integrase_DNA_bind_dom"/>
</dbReference>
<dbReference type="InterPro" id="IPR010998">
    <property type="entry name" value="Integrase_recombinase_N"/>
</dbReference>
<dbReference type="Pfam" id="PF00589">
    <property type="entry name" value="Phage_integrase"/>
    <property type="match status" value="1"/>
</dbReference>
<dbReference type="InterPro" id="IPR050808">
    <property type="entry name" value="Phage_Integrase"/>
</dbReference>
<evidence type="ECO:0000313" key="7">
    <source>
        <dbReference type="Proteomes" id="UP000199533"/>
    </source>
</evidence>
<dbReference type="InterPro" id="IPR013762">
    <property type="entry name" value="Integrase-like_cat_sf"/>
</dbReference>
<evidence type="ECO:0000256" key="2">
    <source>
        <dbReference type="ARBA" id="ARBA00022908"/>
    </source>
</evidence>
<keyword evidence="2" id="KW-0229">DNA integration</keyword>
<feature type="domain" description="Tyr recombinase" evidence="5">
    <location>
        <begin position="205"/>
        <end position="379"/>
    </location>
</feature>
<evidence type="ECO:0000313" key="6">
    <source>
        <dbReference type="EMBL" id="SFL29038.1"/>
    </source>
</evidence>
<evidence type="ECO:0000259" key="5">
    <source>
        <dbReference type="PROSITE" id="PS51898"/>
    </source>
</evidence>
<dbReference type="PROSITE" id="PS51898">
    <property type="entry name" value="TYR_RECOMBINASE"/>
    <property type="match status" value="1"/>
</dbReference>
<dbReference type="STRING" id="52441.SAMN05216302_105412"/>
<dbReference type="PANTHER" id="PTHR30629:SF2">
    <property type="entry name" value="PROPHAGE INTEGRASE INTS-RELATED"/>
    <property type="match status" value="1"/>
</dbReference>
<proteinExistence type="inferred from homology"/>
<dbReference type="PANTHER" id="PTHR30629">
    <property type="entry name" value="PROPHAGE INTEGRASE"/>
    <property type="match status" value="1"/>
</dbReference>
<dbReference type="Proteomes" id="UP000199533">
    <property type="component" value="Unassembled WGS sequence"/>
</dbReference>
<dbReference type="Gene3D" id="3.30.160.390">
    <property type="entry name" value="Integrase, DNA-binding domain"/>
    <property type="match status" value="1"/>
</dbReference>
<dbReference type="CDD" id="cd00796">
    <property type="entry name" value="INT_Rci_Hp1_C"/>
    <property type="match status" value="1"/>
</dbReference>